<dbReference type="InterPro" id="IPR006594">
    <property type="entry name" value="LisH"/>
</dbReference>
<dbReference type="Pfam" id="PF08513">
    <property type="entry name" value="LisH"/>
    <property type="match status" value="1"/>
</dbReference>
<dbReference type="InterPro" id="IPR050618">
    <property type="entry name" value="Ubq-SigPath_Reg"/>
</dbReference>
<dbReference type="PROSITE" id="PS50897">
    <property type="entry name" value="CTLH"/>
    <property type="match status" value="1"/>
</dbReference>
<protein>
    <recommendedName>
        <fullName evidence="2">CTLH domain-containing protein</fullName>
    </recommendedName>
</protein>
<comment type="caution">
    <text evidence="3">The sequence shown here is derived from an EMBL/GenBank/DDBJ whole genome shotgun (WGS) entry which is preliminary data.</text>
</comment>
<dbReference type="InterPro" id="IPR013144">
    <property type="entry name" value="CRA_dom"/>
</dbReference>
<dbReference type="Pfam" id="PF10607">
    <property type="entry name" value="CTLH"/>
    <property type="match status" value="1"/>
</dbReference>
<proteinExistence type="predicted"/>
<dbReference type="Proteomes" id="UP000028582">
    <property type="component" value="Unassembled WGS sequence"/>
</dbReference>
<dbReference type="EMBL" id="ANJA01001825">
    <property type="protein sequence ID" value="ETO74183.1"/>
    <property type="molecule type" value="Genomic_DNA"/>
</dbReference>
<dbReference type="InterPro" id="IPR006595">
    <property type="entry name" value="CTLH_C"/>
</dbReference>
<reference evidence="3 4" key="1">
    <citation type="submission" date="2013-11" db="EMBL/GenBank/DDBJ databases">
        <title>The Genome Sequence of Phytophthora parasitica P1976.</title>
        <authorList>
            <consortium name="The Broad Institute Genomics Platform"/>
            <person name="Russ C."/>
            <person name="Tyler B."/>
            <person name="Panabieres F."/>
            <person name="Shan W."/>
            <person name="Tripathy S."/>
            <person name="Grunwald N."/>
            <person name="Machado M."/>
            <person name="Johnson C.S."/>
            <person name="Walker B."/>
            <person name="Young S."/>
            <person name="Zeng Q."/>
            <person name="Gargeya S."/>
            <person name="Fitzgerald M."/>
            <person name="Haas B."/>
            <person name="Abouelleil A."/>
            <person name="Allen A.W."/>
            <person name="Alvarado L."/>
            <person name="Arachchi H.M."/>
            <person name="Berlin A.M."/>
            <person name="Chapman S.B."/>
            <person name="Gainer-Dewar J."/>
            <person name="Goldberg J."/>
            <person name="Griggs A."/>
            <person name="Gujja S."/>
            <person name="Hansen M."/>
            <person name="Howarth C."/>
            <person name="Imamovic A."/>
            <person name="Ireland A."/>
            <person name="Larimer J."/>
            <person name="McCowan C."/>
            <person name="Murphy C."/>
            <person name="Pearson M."/>
            <person name="Poon T.W."/>
            <person name="Priest M."/>
            <person name="Roberts A."/>
            <person name="Saif S."/>
            <person name="Shea T."/>
            <person name="Sisk P."/>
            <person name="Sykes S."/>
            <person name="Wortman J."/>
            <person name="Nusbaum C."/>
            <person name="Birren B."/>
        </authorList>
    </citation>
    <scope>NUCLEOTIDE SEQUENCE [LARGE SCALE GENOMIC DNA]</scope>
    <source>
        <strain evidence="3 4">P1976</strain>
    </source>
</reference>
<dbReference type="SMART" id="SM00668">
    <property type="entry name" value="CTLH"/>
    <property type="match status" value="1"/>
</dbReference>
<sequence length="296" mass="34138">MRRYSRDITLGSSSHRLGAAADAGFDGTPANERRFKTKRSSRRRMRISKECVAPFNCLELFCCTHAKIYFSRSMNRLVMDYLVGKGYREVAEAFWRDSGTKPHVDLQSVQERMSIQQLLLKGQIQKARGKLASMDPEFLEKNSGMDFLLAKQELIELIKAHNIEEALQFAIKNLAPFGQKSPQFLHEIERTMSVIAFKNPSESPLGHLLEQAQRRRVADEVNSAILRSQKQELGRFSDTVHCWMKYLAHSRDCDWLNIIAEPLLPSMVQQFHYMEDQLEAKLNRRSHGIRIEDSAH</sequence>
<dbReference type="PANTHER" id="PTHR12864">
    <property type="entry name" value="RAN BINDING PROTEIN 9-RELATED"/>
    <property type="match status" value="1"/>
</dbReference>
<evidence type="ECO:0000259" key="2">
    <source>
        <dbReference type="PROSITE" id="PS50897"/>
    </source>
</evidence>
<dbReference type="SMART" id="SM00667">
    <property type="entry name" value="LisH"/>
    <property type="match status" value="1"/>
</dbReference>
<dbReference type="AlphaFoldDB" id="A0A081A5M2"/>
<evidence type="ECO:0000313" key="3">
    <source>
        <dbReference type="EMBL" id="ETO74183.1"/>
    </source>
</evidence>
<gene>
    <name evidence="3" type="ORF">F444_09995</name>
</gene>
<organism evidence="3 4">
    <name type="scientific">Phytophthora nicotianae P1976</name>
    <dbReference type="NCBI Taxonomy" id="1317066"/>
    <lineage>
        <taxon>Eukaryota</taxon>
        <taxon>Sar</taxon>
        <taxon>Stramenopiles</taxon>
        <taxon>Oomycota</taxon>
        <taxon>Peronosporomycetes</taxon>
        <taxon>Peronosporales</taxon>
        <taxon>Peronosporaceae</taxon>
        <taxon>Phytophthora</taxon>
    </lineage>
</organism>
<name>A0A081A5M2_PHYNI</name>
<evidence type="ECO:0000313" key="4">
    <source>
        <dbReference type="Proteomes" id="UP000028582"/>
    </source>
</evidence>
<dbReference type="InterPro" id="IPR024964">
    <property type="entry name" value="CTLH/CRA"/>
</dbReference>
<dbReference type="SMART" id="SM00757">
    <property type="entry name" value="CRA"/>
    <property type="match status" value="1"/>
</dbReference>
<dbReference type="OrthoDB" id="2415936at2759"/>
<dbReference type="PROSITE" id="PS50896">
    <property type="entry name" value="LISH"/>
    <property type="match status" value="1"/>
</dbReference>
<accession>A0A081A5M2</accession>
<evidence type="ECO:0000256" key="1">
    <source>
        <dbReference type="SAM" id="MobiDB-lite"/>
    </source>
</evidence>
<feature type="domain" description="CTLH" evidence="2">
    <location>
        <begin position="108"/>
        <end position="165"/>
    </location>
</feature>
<feature type="region of interest" description="Disordered" evidence="1">
    <location>
        <begin position="21"/>
        <end position="40"/>
    </location>
</feature>